<reference evidence="2" key="1">
    <citation type="submission" date="2014-09" db="EMBL/GenBank/DDBJ databases">
        <authorList>
            <person name="Magalhaes I.L.F."/>
            <person name="Oliveira U."/>
            <person name="Santos F.R."/>
            <person name="Vidigal T.H.D.A."/>
            <person name="Brescovit A.D."/>
            <person name="Santos A.J."/>
        </authorList>
    </citation>
    <scope>NUCLEOTIDE SEQUENCE</scope>
    <source>
        <tissue evidence="2">Shoot tissue taken approximately 20 cm above the soil surface</tissue>
    </source>
</reference>
<organism evidence="2">
    <name type="scientific">Arundo donax</name>
    <name type="common">Giant reed</name>
    <name type="synonym">Donax arundinaceus</name>
    <dbReference type="NCBI Taxonomy" id="35708"/>
    <lineage>
        <taxon>Eukaryota</taxon>
        <taxon>Viridiplantae</taxon>
        <taxon>Streptophyta</taxon>
        <taxon>Embryophyta</taxon>
        <taxon>Tracheophyta</taxon>
        <taxon>Spermatophyta</taxon>
        <taxon>Magnoliopsida</taxon>
        <taxon>Liliopsida</taxon>
        <taxon>Poales</taxon>
        <taxon>Poaceae</taxon>
        <taxon>PACMAD clade</taxon>
        <taxon>Arundinoideae</taxon>
        <taxon>Arundineae</taxon>
        <taxon>Arundo</taxon>
    </lineage>
</organism>
<reference evidence="2" key="2">
    <citation type="journal article" date="2015" name="Data Brief">
        <title>Shoot transcriptome of the giant reed, Arundo donax.</title>
        <authorList>
            <person name="Barrero R.A."/>
            <person name="Guerrero F.D."/>
            <person name="Moolhuijzen P."/>
            <person name="Goolsby J.A."/>
            <person name="Tidwell J."/>
            <person name="Bellgard S.E."/>
            <person name="Bellgard M.I."/>
        </authorList>
    </citation>
    <scope>NUCLEOTIDE SEQUENCE</scope>
    <source>
        <tissue evidence="2">Shoot tissue taken approximately 20 cm above the soil surface</tissue>
    </source>
</reference>
<evidence type="ECO:0000256" key="1">
    <source>
        <dbReference type="SAM" id="MobiDB-lite"/>
    </source>
</evidence>
<sequence>MEKRREKTQGKKECNISFDQSCR</sequence>
<feature type="compositionally biased region" description="Basic and acidic residues" evidence="1">
    <location>
        <begin position="1"/>
        <end position="14"/>
    </location>
</feature>
<dbReference type="AlphaFoldDB" id="A0A0A9SML6"/>
<feature type="region of interest" description="Disordered" evidence="1">
    <location>
        <begin position="1"/>
        <end position="23"/>
    </location>
</feature>
<proteinExistence type="predicted"/>
<dbReference type="EMBL" id="GBRH01239666">
    <property type="protein sequence ID" value="JAD58229.1"/>
    <property type="molecule type" value="Transcribed_RNA"/>
</dbReference>
<protein>
    <submittedName>
        <fullName evidence="2">Uncharacterized protein</fullName>
    </submittedName>
</protein>
<name>A0A0A9SML6_ARUDO</name>
<accession>A0A0A9SML6</accession>
<evidence type="ECO:0000313" key="2">
    <source>
        <dbReference type="EMBL" id="JAD58229.1"/>
    </source>
</evidence>